<dbReference type="EMBL" id="JAUSQU010000001">
    <property type="protein sequence ID" value="MDP9843219.1"/>
    <property type="molecule type" value="Genomic_DNA"/>
</dbReference>
<accession>A0ABT9QBB9</accession>
<feature type="transmembrane region" description="Helical" evidence="1">
    <location>
        <begin position="100"/>
        <end position="124"/>
    </location>
</feature>
<name>A0ABT9QBB9_9ACTN</name>
<keyword evidence="1" id="KW-0472">Membrane</keyword>
<reference evidence="2 3" key="1">
    <citation type="submission" date="2023-07" db="EMBL/GenBank/DDBJ databases">
        <title>Sequencing the genomes of 1000 actinobacteria strains.</title>
        <authorList>
            <person name="Klenk H.-P."/>
        </authorList>
    </citation>
    <scope>NUCLEOTIDE SEQUENCE [LARGE SCALE GENOMIC DNA]</scope>
    <source>
        <strain evidence="2 3">DSM 46740</strain>
    </source>
</reference>
<feature type="transmembrane region" description="Helical" evidence="1">
    <location>
        <begin position="6"/>
        <end position="25"/>
    </location>
</feature>
<evidence type="ECO:0000256" key="1">
    <source>
        <dbReference type="SAM" id="Phobius"/>
    </source>
</evidence>
<evidence type="ECO:0000313" key="2">
    <source>
        <dbReference type="EMBL" id="MDP9843219.1"/>
    </source>
</evidence>
<feature type="transmembrane region" description="Helical" evidence="1">
    <location>
        <begin position="64"/>
        <end position="88"/>
    </location>
</feature>
<keyword evidence="1" id="KW-0812">Transmembrane</keyword>
<protein>
    <submittedName>
        <fullName evidence="2">Uncharacterized protein</fullName>
    </submittedName>
</protein>
<proteinExistence type="predicted"/>
<evidence type="ECO:0000313" key="3">
    <source>
        <dbReference type="Proteomes" id="UP001225356"/>
    </source>
</evidence>
<organism evidence="2 3">
    <name type="scientific">Streptosporangium lutulentum</name>
    <dbReference type="NCBI Taxonomy" id="1461250"/>
    <lineage>
        <taxon>Bacteria</taxon>
        <taxon>Bacillati</taxon>
        <taxon>Actinomycetota</taxon>
        <taxon>Actinomycetes</taxon>
        <taxon>Streptosporangiales</taxon>
        <taxon>Streptosporangiaceae</taxon>
        <taxon>Streptosporangium</taxon>
    </lineage>
</organism>
<feature type="transmembrane region" description="Helical" evidence="1">
    <location>
        <begin position="37"/>
        <end position="58"/>
    </location>
</feature>
<dbReference type="RefSeq" id="WP_307557270.1">
    <property type="nucleotide sequence ID" value="NZ_JAUSQU010000001.1"/>
</dbReference>
<sequence length="142" mass="15227">MEINFGLVLGGVVVCAICLTPAIVVMKHQKLFRKIHFLVAIAMICAGVGLIGIVAWLVSVGMAWGLTVWIGVIAVIALIVVVIAVIIGVSDWDIGRPEQWGLFTLPALITIVVMTSGATFSYFAEQFGSNVDTLKTQVERSQ</sequence>
<dbReference type="Proteomes" id="UP001225356">
    <property type="component" value="Unassembled WGS sequence"/>
</dbReference>
<comment type="caution">
    <text evidence="2">The sequence shown here is derived from an EMBL/GenBank/DDBJ whole genome shotgun (WGS) entry which is preliminary data.</text>
</comment>
<keyword evidence="3" id="KW-1185">Reference proteome</keyword>
<keyword evidence="1" id="KW-1133">Transmembrane helix</keyword>
<gene>
    <name evidence="2" type="ORF">J2853_002430</name>
</gene>